<dbReference type="UniPathway" id="UPA00193"/>
<reference evidence="9 10" key="1">
    <citation type="submission" date="2016-11" db="EMBL/GenBank/DDBJ databases">
        <title>Description of two novel members of the family Erysipelotrichaceae: Ileibacterium lipovorans gen. nov., sp. nov. and Dubosiella newyorkensis, gen. nov., sp. nov.</title>
        <authorList>
            <person name="Cox L.M."/>
            <person name="Sohn J."/>
            <person name="Tyrrell K.L."/>
            <person name="Citron D.M."/>
            <person name="Lawson P.A."/>
            <person name="Patel N.B."/>
            <person name="Iizumi T."/>
            <person name="Perez-Perez G.I."/>
            <person name="Goldstein E.J."/>
            <person name="Blaser M.J."/>
        </authorList>
    </citation>
    <scope>NUCLEOTIDE SEQUENCE [LARGE SCALE GENOMIC DNA]</scope>
    <source>
        <strain evidence="9 10">NYU-BL-A4</strain>
    </source>
</reference>
<comment type="pathway">
    <text evidence="1 8">One-carbon metabolism; tetrahydrofolate interconversion.</text>
</comment>
<dbReference type="EMBL" id="MPKA01000067">
    <property type="protein sequence ID" value="OLU46235.1"/>
    <property type="molecule type" value="Genomic_DNA"/>
</dbReference>
<proteinExistence type="inferred from homology"/>
<dbReference type="Proteomes" id="UP000186705">
    <property type="component" value="Unassembled WGS sequence"/>
</dbReference>
<comment type="catalytic activity">
    <reaction evidence="6 8">
        <text>(6S)-5,6,7,8-tetrahydrofolate + formate + ATP = (6R)-10-formyltetrahydrofolate + ADP + phosphate</text>
        <dbReference type="Rhea" id="RHEA:20221"/>
        <dbReference type="ChEBI" id="CHEBI:15740"/>
        <dbReference type="ChEBI" id="CHEBI:30616"/>
        <dbReference type="ChEBI" id="CHEBI:43474"/>
        <dbReference type="ChEBI" id="CHEBI:57453"/>
        <dbReference type="ChEBI" id="CHEBI:195366"/>
        <dbReference type="ChEBI" id="CHEBI:456216"/>
        <dbReference type="EC" id="6.3.4.3"/>
    </reaction>
</comment>
<protein>
    <recommendedName>
        <fullName evidence="8">Formate--tetrahydrofolate ligase</fullName>
        <ecNumber evidence="8">6.3.4.3</ecNumber>
    </recommendedName>
    <alternativeName>
        <fullName evidence="8">Formyltetrahydrofolate synthetase</fullName>
        <shortName evidence="8">FHS</shortName>
        <shortName evidence="8">FTHFS</shortName>
    </alternativeName>
</protein>
<dbReference type="Gene3D" id="3.40.50.300">
    <property type="entry name" value="P-loop containing nucleotide triphosphate hydrolases"/>
    <property type="match status" value="1"/>
</dbReference>
<evidence type="ECO:0000256" key="4">
    <source>
        <dbReference type="ARBA" id="ARBA00022741"/>
    </source>
</evidence>
<comment type="caution">
    <text evidence="9">The sequence shown here is derived from an EMBL/GenBank/DDBJ whole genome shotgun (WGS) entry which is preliminary data.</text>
</comment>
<evidence type="ECO:0000313" key="10">
    <source>
        <dbReference type="Proteomes" id="UP000186705"/>
    </source>
</evidence>
<dbReference type="FunFam" id="3.30.1510.10:FF:000001">
    <property type="entry name" value="Formate--tetrahydrofolate ligase"/>
    <property type="match status" value="1"/>
</dbReference>
<evidence type="ECO:0000256" key="8">
    <source>
        <dbReference type="HAMAP-Rule" id="MF_01543"/>
    </source>
</evidence>
<dbReference type="CDD" id="cd00477">
    <property type="entry name" value="FTHFS"/>
    <property type="match status" value="1"/>
</dbReference>
<gene>
    <name evidence="8" type="primary">fhs</name>
    <name evidence="9" type="ORF">BO225_07075</name>
</gene>
<dbReference type="AlphaFoldDB" id="A0A1U7NM78"/>
<dbReference type="GO" id="GO:0005524">
    <property type="term" value="F:ATP binding"/>
    <property type="evidence" value="ECO:0007669"/>
    <property type="project" value="UniProtKB-UniRule"/>
</dbReference>
<dbReference type="GO" id="GO:0035999">
    <property type="term" value="P:tetrahydrofolate interconversion"/>
    <property type="evidence" value="ECO:0007669"/>
    <property type="project" value="UniProtKB-UniRule"/>
</dbReference>
<keyword evidence="5 8" id="KW-0067">ATP-binding</keyword>
<dbReference type="HAMAP" id="MF_01543">
    <property type="entry name" value="FTHFS"/>
    <property type="match status" value="1"/>
</dbReference>
<evidence type="ECO:0000256" key="7">
    <source>
        <dbReference type="ARBA" id="ARBA00061363"/>
    </source>
</evidence>
<dbReference type="SUPFAM" id="SSF52540">
    <property type="entry name" value="P-loop containing nucleoside triphosphate hydrolases"/>
    <property type="match status" value="1"/>
</dbReference>
<evidence type="ECO:0000313" key="9">
    <source>
        <dbReference type="EMBL" id="OLU46235.1"/>
    </source>
</evidence>
<dbReference type="FunFam" id="3.10.410.10:FF:000001">
    <property type="entry name" value="Putative formate--tetrahydrofolate ligase"/>
    <property type="match status" value="1"/>
</dbReference>
<dbReference type="NCBIfam" id="NF010030">
    <property type="entry name" value="PRK13505.1"/>
    <property type="match status" value="1"/>
</dbReference>
<keyword evidence="3 8" id="KW-0436">Ligase</keyword>
<feature type="binding site" evidence="8">
    <location>
        <begin position="66"/>
        <end position="73"/>
    </location>
    <ligand>
        <name>ATP</name>
        <dbReference type="ChEBI" id="CHEBI:30616"/>
    </ligand>
</feature>
<sequence>MAKTDLEIAQECVLEPIETVAAKVDIPNDALEHYGKYKAKLAFDLIKELEKNKEGKLILVTAINPTKAGEGKSTTTVGLGDALNRIGKKTMMALREPSLGPVFGLKGGAAGGGYAQVVPMEDINLHFTGDMHAITTCNNLVSAILDNHIYQGNALNIDPASITFKRCLDMNERELRQIDIGLGAKVNGVKREDGFNITVASEIMASLCLASDLMDLKERFGKILVAYTYDQKPVFVRDLGIEGAMAMVMKDAILPNLVQTLEHNPVLIHGGPFANIAHGCNSVIATKTALRLADYVVTEAGFGADLGAEKFLDIKCRLADLHPNAVVIVATIRALKQHGGVAYEDLKEENVEAMLKGCENLAKHIDTIQQFGLPYIVAINEFVSDTPEEVKALQEWCQANGHPMALSQVWAKGGEGAIDLANQVVQLCEQENDFAPLYDVNDSIESKIESIARKVYGAKGVEFTPEAKEQIERFNELGWNDLPICMAKTQMSLSDDGKVMGRPTDFTITVRELRPSLGAGFIVALTGKVLTMPGLPKHPSALDMDIDANGKITGLF</sequence>
<dbReference type="PROSITE" id="PS00721">
    <property type="entry name" value="FTHFS_1"/>
    <property type="match status" value="1"/>
</dbReference>
<dbReference type="EC" id="6.3.4.3" evidence="8"/>
<dbReference type="InterPro" id="IPR027417">
    <property type="entry name" value="P-loop_NTPase"/>
</dbReference>
<dbReference type="GeneID" id="78275703"/>
<dbReference type="PROSITE" id="PS00722">
    <property type="entry name" value="FTHFS_2"/>
    <property type="match status" value="1"/>
</dbReference>
<evidence type="ECO:0000256" key="2">
    <source>
        <dbReference type="ARBA" id="ARBA00022563"/>
    </source>
</evidence>
<dbReference type="InterPro" id="IPR000559">
    <property type="entry name" value="Formate_THF_ligase"/>
</dbReference>
<dbReference type="GO" id="GO:0004329">
    <property type="term" value="F:formate-tetrahydrofolate ligase activity"/>
    <property type="evidence" value="ECO:0007669"/>
    <property type="project" value="UniProtKB-UniRule"/>
</dbReference>
<dbReference type="Pfam" id="PF01268">
    <property type="entry name" value="FTHFS"/>
    <property type="match status" value="1"/>
</dbReference>
<name>A0A1U7NM78_9FIRM</name>
<dbReference type="Gene3D" id="3.10.410.10">
    <property type="entry name" value="Formyltetrahydrofolate synthetase, domain 3"/>
    <property type="match status" value="1"/>
</dbReference>
<dbReference type="RefSeq" id="WP_076341572.1">
    <property type="nucleotide sequence ID" value="NZ_CAPDDE010000006.1"/>
</dbReference>
<dbReference type="STRING" id="1862672.BO225_07075"/>
<evidence type="ECO:0000256" key="1">
    <source>
        <dbReference type="ARBA" id="ARBA00004777"/>
    </source>
</evidence>
<evidence type="ECO:0000256" key="3">
    <source>
        <dbReference type="ARBA" id="ARBA00022598"/>
    </source>
</evidence>
<dbReference type="OrthoDB" id="9761733at2"/>
<keyword evidence="10" id="KW-1185">Reference proteome</keyword>
<comment type="similarity">
    <text evidence="7 8">Belongs to the formate--tetrahydrofolate ligase family.</text>
</comment>
<accession>A0A1U7NM78</accession>
<keyword evidence="2 8" id="KW-0554">One-carbon metabolism</keyword>
<dbReference type="InterPro" id="IPR020628">
    <property type="entry name" value="Formate_THF_ligase_CS"/>
</dbReference>
<keyword evidence="4 8" id="KW-0547">Nucleotide-binding</keyword>
<organism evidence="9 10">
    <name type="scientific">Dubosiella newyorkensis</name>
    <dbReference type="NCBI Taxonomy" id="1862672"/>
    <lineage>
        <taxon>Bacteria</taxon>
        <taxon>Bacillati</taxon>
        <taxon>Bacillota</taxon>
        <taxon>Erysipelotrichia</taxon>
        <taxon>Erysipelotrichales</taxon>
        <taxon>Erysipelotrichaceae</taxon>
        <taxon>Dubosiella</taxon>
    </lineage>
</organism>
<dbReference type="Gene3D" id="3.30.1510.10">
    <property type="entry name" value="Domain 2, N(10)-formyltetrahydrofolate synthetase"/>
    <property type="match status" value="1"/>
</dbReference>
<evidence type="ECO:0000256" key="6">
    <source>
        <dbReference type="ARBA" id="ARBA00049033"/>
    </source>
</evidence>
<evidence type="ECO:0000256" key="5">
    <source>
        <dbReference type="ARBA" id="ARBA00022840"/>
    </source>
</evidence>